<dbReference type="InterPro" id="IPR011856">
    <property type="entry name" value="tRNA_endonuc-like_dom_sf"/>
</dbReference>
<dbReference type="Pfam" id="PF04471">
    <property type="entry name" value="Mrr_cat"/>
    <property type="match status" value="1"/>
</dbReference>
<dbReference type="InterPro" id="IPR052906">
    <property type="entry name" value="Type_IV_Methyl-Rstrct_Enzyme"/>
</dbReference>
<keyword evidence="2" id="KW-0255">Endonuclease</keyword>
<evidence type="ECO:0000313" key="3">
    <source>
        <dbReference type="Proteomes" id="UP000183507"/>
    </source>
</evidence>
<dbReference type="GO" id="GO:0009307">
    <property type="term" value="P:DNA restriction-modification system"/>
    <property type="evidence" value="ECO:0007669"/>
    <property type="project" value="InterPro"/>
</dbReference>
<sequence length="908" mass="106936">MWGFFKRKKAAKLSKEERMEIYIKNKEEVIRRAKEFLLDFHYDFEFVSEDLLHVVFLDELSKKIAYIQFSTPEKEPNILDLGDIHGLGIRYNSEEISIQKESYENFGDMYSPEECANEFDFAAMDNMNLISIFIKYRLNYSKEEEIEIPCYNMGKSIFGYEEKHKELKEMYQYLITCFIEYENKRIDEEKIEILNSIIKDLEKYRKKNSKLKDNYMPLIGSMLSAIDDYITFTSTFDFARDFPIDMMDNLALSIKGYRDERLFIGCNYEALETFRDSKIKELIIRVIELELSNYGYKEVTIIPNQSELVKAKIEKDTSVQEQVAREIIHVLPSFIEGSYKSCTYYQETLFIHYEVIYGSYIAQTRHIIWDKNRLSILEYLIGDQKINIAFVPTNHKVGFLPVENIEQVWNTVVHYTLNYGYYIDSSKETLLASKVYSYEEPVLSIYNVDDAENLTCDLIDNIKYAFFIHTGEFVDSVEITDNLEGNVNQEGDEENIPRVVADWIVEIESQPHALFKVFDLRHINGEIYVLMDNKAYVATRIYGSTDDNFRLPNEPSTETLTKRWLRINGGYISLGEWHYNFYDEEFASSIRKYLTDLDQVQKNQMEPWKQKYMENNTIQTLFERFYQKKIKPLIDATYLDDILDDTVNFHDEIETFTQFLMKKKYIEGDKFLVGVFVREQVVENAINDFSETFNLHNNVQFENISNMTLTECLQAFHAADFAMIENHEDVANFMCFLLKNNKIELDVTYQELQEKLTNMLMQEGEDQMLQDYESYLLAEDNVSITLESIDEMDGYQFEEFVAKLFVEMGYKAEVTNSSGDYGIDVIAKRKGLSIGIQAKRYSDKVPNKAVQEVIAGISYYKLDQGLVITNNYFTRQAQNQAKGTNVLLWDRDMLQQKLHDFYRNIEKR</sequence>
<feature type="domain" description="Restriction endonuclease type IV Mrr" evidence="1">
    <location>
        <begin position="789"/>
        <end position="896"/>
    </location>
</feature>
<dbReference type="SUPFAM" id="SSF52980">
    <property type="entry name" value="Restriction endonuclease-like"/>
    <property type="match status" value="1"/>
</dbReference>
<name>A0A1G6V9V6_9BACI</name>
<dbReference type="AlphaFoldDB" id="A0A1G6V9V6"/>
<dbReference type="GO" id="GO:0015666">
    <property type="term" value="F:restriction endodeoxyribonuclease activity"/>
    <property type="evidence" value="ECO:0007669"/>
    <property type="project" value="TreeGrafter"/>
</dbReference>
<dbReference type="Gene3D" id="3.40.1350.10">
    <property type="match status" value="1"/>
</dbReference>
<keyword evidence="2" id="KW-0378">Hydrolase</keyword>
<dbReference type="EMBL" id="FMZR01000006">
    <property type="protein sequence ID" value="SDD50244.1"/>
    <property type="molecule type" value="Genomic_DNA"/>
</dbReference>
<dbReference type="Proteomes" id="UP000183507">
    <property type="component" value="Unassembled WGS sequence"/>
</dbReference>
<dbReference type="PANTHER" id="PTHR30015">
    <property type="entry name" value="MRR RESTRICTION SYSTEM PROTEIN"/>
    <property type="match status" value="1"/>
</dbReference>
<proteinExistence type="predicted"/>
<keyword evidence="2" id="KW-0540">Nuclease</keyword>
<dbReference type="RefSeq" id="WP_074651303.1">
    <property type="nucleotide sequence ID" value="NZ_FMZR01000006.1"/>
</dbReference>
<dbReference type="InterPro" id="IPR007560">
    <property type="entry name" value="Restrct_endonuc_IV_Mrr"/>
</dbReference>
<dbReference type="PANTHER" id="PTHR30015:SF6">
    <property type="entry name" value="SLL1429 PROTEIN"/>
    <property type="match status" value="1"/>
</dbReference>
<organism evidence="2 3">
    <name type="scientific">Bacillus wiedmannii</name>
    <dbReference type="NCBI Taxonomy" id="1890302"/>
    <lineage>
        <taxon>Bacteria</taxon>
        <taxon>Bacillati</taxon>
        <taxon>Bacillota</taxon>
        <taxon>Bacilli</taxon>
        <taxon>Bacillales</taxon>
        <taxon>Bacillaceae</taxon>
        <taxon>Bacillus</taxon>
        <taxon>Bacillus cereus group</taxon>
    </lineage>
</organism>
<protein>
    <submittedName>
        <fullName evidence="2">Restriction endonuclease</fullName>
    </submittedName>
</protein>
<accession>A0A1G6V9V6</accession>
<reference evidence="3" key="1">
    <citation type="submission" date="2016-10" db="EMBL/GenBank/DDBJ databases">
        <authorList>
            <person name="Varghese N."/>
        </authorList>
    </citation>
    <scope>NUCLEOTIDE SEQUENCE [LARGE SCALE GENOMIC DNA]</scope>
    <source>
        <strain evidence="3">KPR-7A</strain>
    </source>
</reference>
<dbReference type="InterPro" id="IPR011335">
    <property type="entry name" value="Restrct_endonuc-II-like"/>
</dbReference>
<dbReference type="GO" id="GO:0003677">
    <property type="term" value="F:DNA binding"/>
    <property type="evidence" value="ECO:0007669"/>
    <property type="project" value="InterPro"/>
</dbReference>
<evidence type="ECO:0000259" key="1">
    <source>
        <dbReference type="Pfam" id="PF04471"/>
    </source>
</evidence>
<gene>
    <name evidence="2" type="ORF">SAMN04487767_106254</name>
</gene>
<evidence type="ECO:0000313" key="2">
    <source>
        <dbReference type="EMBL" id="SDD50244.1"/>
    </source>
</evidence>